<keyword evidence="1" id="KW-0812">Transmembrane</keyword>
<proteinExistence type="predicted"/>
<keyword evidence="1" id="KW-1133">Transmembrane helix</keyword>
<dbReference type="AlphaFoldDB" id="U1NCA9"/>
<protein>
    <submittedName>
        <fullName evidence="2">Uncharacterized protein</fullName>
    </submittedName>
</protein>
<feature type="transmembrane region" description="Helical" evidence="1">
    <location>
        <begin position="32"/>
        <end position="52"/>
    </location>
</feature>
<evidence type="ECO:0000256" key="1">
    <source>
        <dbReference type="SAM" id="Phobius"/>
    </source>
</evidence>
<gene>
    <name evidence="2" type="ORF">J07HQW2_00986</name>
</gene>
<reference evidence="2 3" key="1">
    <citation type="journal article" date="2013" name="PLoS ONE">
        <title>Assembly-driven community genomics of a hypersaline microbial ecosystem.</title>
        <authorList>
            <person name="Podell S."/>
            <person name="Ugalde J.A."/>
            <person name="Narasingarao P."/>
            <person name="Banfield J.F."/>
            <person name="Heidelberg K.B."/>
            <person name="Allen E.E."/>
        </authorList>
    </citation>
    <scope>NUCLEOTIDE SEQUENCE [LARGE SCALE GENOMIC DNA]</scope>
    <source>
        <strain evidence="3">J07HQW2</strain>
    </source>
</reference>
<accession>U1NCA9</accession>
<evidence type="ECO:0000313" key="3">
    <source>
        <dbReference type="Proteomes" id="UP000030710"/>
    </source>
</evidence>
<organism evidence="2 3">
    <name type="scientific">Haloquadratum walsbyi J07HQW2</name>
    <dbReference type="NCBI Taxonomy" id="1238425"/>
    <lineage>
        <taxon>Archaea</taxon>
        <taxon>Methanobacteriati</taxon>
        <taxon>Methanobacteriota</taxon>
        <taxon>Stenosarchaea group</taxon>
        <taxon>Halobacteria</taxon>
        <taxon>Halobacteriales</taxon>
        <taxon>Haloferacaceae</taxon>
        <taxon>Haloquadratum</taxon>
    </lineage>
</organism>
<sequence length="114" mass="13605">MRVSALTTEQLGYLFIYNMTAIRHGFTQINKLPFYYISAYANFISLICSHTHRNWSIFGSYLLSEVLFVYSILSARLYHNDRHTRYRTYRFFILNTTIAAIFNTQLHREKFTAK</sequence>
<dbReference type="EMBL" id="KE356561">
    <property type="protein sequence ID" value="ERG94550.1"/>
    <property type="molecule type" value="Genomic_DNA"/>
</dbReference>
<dbReference type="Proteomes" id="UP000030710">
    <property type="component" value="Unassembled WGS sequence"/>
</dbReference>
<keyword evidence="1" id="KW-0472">Membrane</keyword>
<dbReference type="HOGENOM" id="CLU_2115437_0_0_2"/>
<feature type="transmembrane region" description="Helical" evidence="1">
    <location>
        <begin position="58"/>
        <end position="78"/>
    </location>
</feature>
<name>U1NCA9_9EURY</name>
<evidence type="ECO:0000313" key="2">
    <source>
        <dbReference type="EMBL" id="ERG94550.1"/>
    </source>
</evidence>
<dbReference type="STRING" id="1238425.J07HQW2_00986"/>